<comment type="caution">
    <text evidence="4">The sequence shown here is derived from an EMBL/GenBank/DDBJ whole genome shotgun (WGS) entry which is preliminary data.</text>
</comment>
<reference evidence="4 5" key="1">
    <citation type="journal article" date="2018" name="Genome Biol. Evol.">
        <title>Multiple Roots of Fruiting Body Formation in Amoebozoa.</title>
        <authorList>
            <person name="Hillmann F."/>
            <person name="Forbes G."/>
            <person name="Novohradska S."/>
            <person name="Ferling I."/>
            <person name="Riege K."/>
            <person name="Groth M."/>
            <person name="Westermann M."/>
            <person name="Marz M."/>
            <person name="Spaller T."/>
            <person name="Winckler T."/>
            <person name="Schaap P."/>
            <person name="Glockner G."/>
        </authorList>
    </citation>
    <scope>NUCLEOTIDE SEQUENCE [LARGE SCALE GENOMIC DNA]</scope>
    <source>
        <strain evidence="4 5">Jena</strain>
    </source>
</reference>
<protein>
    <recommendedName>
        <fullName evidence="3">Cyclin-like domain-containing protein</fullName>
    </recommendedName>
</protein>
<dbReference type="InterPro" id="IPR006671">
    <property type="entry name" value="Cyclin_N"/>
</dbReference>
<dbReference type="CDD" id="cd20513">
    <property type="entry name" value="CYCLIN_CCNC_rpt1"/>
    <property type="match status" value="1"/>
</dbReference>
<dbReference type="PANTHER" id="PTHR10026">
    <property type="entry name" value="CYCLIN"/>
    <property type="match status" value="1"/>
</dbReference>
<dbReference type="GO" id="GO:0016538">
    <property type="term" value="F:cyclin-dependent protein serine/threonine kinase regulator activity"/>
    <property type="evidence" value="ECO:0007669"/>
    <property type="project" value="InterPro"/>
</dbReference>
<dbReference type="AlphaFoldDB" id="A0A2P6N9R9"/>
<keyword evidence="1" id="KW-0195">Cyclin</keyword>
<evidence type="ECO:0000256" key="1">
    <source>
        <dbReference type="RuleBase" id="RU000383"/>
    </source>
</evidence>
<organism evidence="4 5">
    <name type="scientific">Planoprotostelium fungivorum</name>
    <dbReference type="NCBI Taxonomy" id="1890364"/>
    <lineage>
        <taxon>Eukaryota</taxon>
        <taxon>Amoebozoa</taxon>
        <taxon>Evosea</taxon>
        <taxon>Variosea</taxon>
        <taxon>Cavosteliida</taxon>
        <taxon>Cavosteliaceae</taxon>
        <taxon>Planoprotostelium</taxon>
    </lineage>
</organism>
<evidence type="ECO:0000313" key="5">
    <source>
        <dbReference type="Proteomes" id="UP000241769"/>
    </source>
</evidence>
<dbReference type="InParanoid" id="A0A2P6N9R9"/>
<dbReference type="InterPro" id="IPR036915">
    <property type="entry name" value="Cyclin-like_sf"/>
</dbReference>
<dbReference type="PIRSF" id="PIRSF028758">
    <property type="entry name" value="Cyclin, C/H/G types"/>
    <property type="match status" value="1"/>
</dbReference>
<sequence length="282" mass="32737">MAANFWVSSHQKQLKTKEELERTSNLRDKLELQLTSEDIRRIKMHFVTEIQNLGKKLFLRQRVIASAIVYMRRFYSKCSFKDHSPLLIAPTCLYISSKVEECSIQSPAYKISGEMKKLDNTWPYTTNDVLMCEFYILECLQFFLIVYHPYRSLIDYLSDCKLSKGPMDMAWNLLNDSYCTELSLTCSPYIIALAAIYIASTVCEVDLRGWFSELNVEMREVMAASSELLEYYESIKRMEKERALMTPISALLARIPAKSSQNTSHPMHNNTSYGQQRISGRF</sequence>
<dbReference type="Proteomes" id="UP000241769">
    <property type="component" value="Unassembled WGS sequence"/>
</dbReference>
<feature type="region of interest" description="Disordered" evidence="2">
    <location>
        <begin position="259"/>
        <end position="282"/>
    </location>
</feature>
<evidence type="ECO:0000313" key="4">
    <source>
        <dbReference type="EMBL" id="PRP80693.1"/>
    </source>
</evidence>
<comment type="similarity">
    <text evidence="1">Belongs to the cyclin family.</text>
</comment>
<dbReference type="InterPro" id="IPR013763">
    <property type="entry name" value="Cyclin-like_dom"/>
</dbReference>
<dbReference type="Gene3D" id="1.10.472.10">
    <property type="entry name" value="Cyclin-like"/>
    <property type="match status" value="2"/>
</dbReference>
<gene>
    <name evidence="4" type="ORF">PROFUN_11652</name>
</gene>
<dbReference type="GO" id="GO:0006357">
    <property type="term" value="P:regulation of transcription by RNA polymerase II"/>
    <property type="evidence" value="ECO:0007669"/>
    <property type="project" value="InterPro"/>
</dbReference>
<dbReference type="InterPro" id="IPR043198">
    <property type="entry name" value="Cyclin/Ssn8"/>
</dbReference>
<dbReference type="FunCoup" id="A0A2P6N9R9">
    <property type="interactions" value="581"/>
</dbReference>
<dbReference type="EMBL" id="MDYQ01000141">
    <property type="protein sequence ID" value="PRP80693.1"/>
    <property type="molecule type" value="Genomic_DNA"/>
</dbReference>
<feature type="domain" description="Cyclin-like" evidence="3">
    <location>
        <begin position="48"/>
        <end position="138"/>
    </location>
</feature>
<dbReference type="SUPFAM" id="SSF47954">
    <property type="entry name" value="Cyclin-like"/>
    <property type="match status" value="2"/>
</dbReference>
<dbReference type="STRING" id="1890364.A0A2P6N9R9"/>
<dbReference type="OrthoDB" id="10266018at2759"/>
<evidence type="ECO:0000256" key="2">
    <source>
        <dbReference type="SAM" id="MobiDB-lite"/>
    </source>
</evidence>
<name>A0A2P6N9R9_9EUKA</name>
<dbReference type="CDD" id="cd20514">
    <property type="entry name" value="CYCLIN_CCNC_rpt2"/>
    <property type="match status" value="1"/>
</dbReference>
<accession>A0A2P6N9R9</accession>
<dbReference type="SMART" id="SM00385">
    <property type="entry name" value="CYCLIN"/>
    <property type="match status" value="2"/>
</dbReference>
<proteinExistence type="inferred from homology"/>
<feature type="domain" description="Cyclin-like" evidence="3">
    <location>
        <begin position="151"/>
        <end position="230"/>
    </location>
</feature>
<keyword evidence="5" id="KW-1185">Reference proteome</keyword>
<evidence type="ECO:0000259" key="3">
    <source>
        <dbReference type="SMART" id="SM00385"/>
    </source>
</evidence>
<dbReference type="Pfam" id="PF00134">
    <property type="entry name" value="Cyclin_N"/>
    <property type="match status" value="1"/>
</dbReference>